<feature type="binding site" evidence="2">
    <location>
        <position position="84"/>
    </location>
    <ligand>
        <name>ATP</name>
        <dbReference type="ChEBI" id="CHEBI:30616"/>
    </ligand>
</feature>
<feature type="compositionally biased region" description="Basic residues" evidence="4">
    <location>
        <begin position="400"/>
        <end position="409"/>
    </location>
</feature>
<evidence type="ECO:0000259" key="5">
    <source>
        <dbReference type="PROSITE" id="PS50031"/>
    </source>
</evidence>
<dbReference type="InterPro" id="IPR002048">
    <property type="entry name" value="EF_hand_dom"/>
</dbReference>
<feature type="domain" description="EF-hand" evidence="6">
    <location>
        <begin position="716"/>
        <end position="751"/>
    </location>
</feature>
<dbReference type="GO" id="GO:0003729">
    <property type="term" value="F:mRNA binding"/>
    <property type="evidence" value="ECO:0007669"/>
    <property type="project" value="InterPro"/>
</dbReference>
<feature type="compositionally biased region" description="Basic and acidic residues" evidence="4">
    <location>
        <begin position="653"/>
        <end position="667"/>
    </location>
</feature>
<feature type="region of interest" description="Disordered" evidence="4">
    <location>
        <begin position="393"/>
        <end position="422"/>
    </location>
</feature>
<sequence length="1127" mass="128390">LTLAIIKPHIIKNPTSLKGIQNVILKSSFKVVRSKRKPISLEEAQYFYEEHKHKFFYNRLVTFMTSGASDLYILAKENAIKDWRSLMGPTKVYRSQFEAPDTIRGKYGLSDTRNATHGSVAGLNLKLQIMSAHDQMRAMLDQLMGTGRNGENNKFHVKYNDPKVCKSFLLSCCPHEILSSTRMDLGECPKIHDLALRADFENAQKSKDHFYDLDAMEHLQAFISDCDRRTEAAKQRLAETQEELSAEVAVKANSVHELQEQIGQKLAKAEQLGAEGFVDESMKLMEEVDDLRKKKLEAEQEYRNSMPASSYQQQKLRVCEVCSAYLGIHDNDRRLADHFGGKLHLGFIKIREKLMDLEKTADKRKDERKKAFKDKDRDDEGFSGRRYREHYVGGRELDRRSRRHRSKSRERRDNRDKERKDRDKDRERSFVLTLSLSHLAELGWNLTSTFVFTLFTFWPPGPELRLIMDEQCALNLKDVRVKNVKNPKNRYFSDIFLCCDEDKSGKASLYRTTELVKSGNIPDDIIAQIAEICWIPGTSYLNKKQFFSALKLVAAYQANLPIRNDLITSKLEIPLPRFTWGNLESESPVADLIELRNDVEYHTDSISTDSEAESETVRLSPDVSSPASDSPTPTNSVQDRNWAWQGLVSEEQRQLLEEESSDKHSSDDDTEVSTEVWTINSEQRDYYTKQFQKLQENTSALLPGHIARPFFERSQLPVLELRKIWQLADVTKDGSLSLQEFLTAMHLVVLRKHKIPIPDALPASLVPKVENPRPPSPDVDLVPAALSQRKEAVKEWTKFVDSPTSSTVSSPGIKPVNFDFQIDQNDPDLRHPVPRRLTPEMVAATAAQNEDVPDAIDLNGPKRTEGNHLQVQLSVQQNSAIQRPQPKKINPRGLGAIPPPPEEGGPVSLPAFPAPKKEKPPPPPPRPFKTHGRSSSLDLNKLSKTNPPPVVPPRVSPNSTPKKLLNQRSEGDGVQLEDKATFANIRKFEQYENVPDDSIFPGKALERHHYWGIINRFLYAGDVYEAERKKLLAKLFAQATSEDVPKKHGAFEVYRQVMKPGKSSSGDKSPLDALEEEQWEEFERLQIENTALLRTCQELSQELADIKEEKMRLRVKLEKLQAVQNGD</sequence>
<feature type="region of interest" description="Disordered" evidence="4">
    <location>
        <begin position="876"/>
        <end position="973"/>
    </location>
</feature>
<evidence type="ECO:0000256" key="3">
    <source>
        <dbReference type="SAM" id="Coils"/>
    </source>
</evidence>
<feature type="active site" description="Pros-phosphohistidine intermediate" evidence="2">
    <location>
        <position position="117"/>
    </location>
</feature>
<reference evidence="7 8" key="1">
    <citation type="journal article" date="2013" name="Genome Biol.">
        <title>Draft genome of the mountain pine beetle, Dendroctonus ponderosae Hopkins, a major forest pest.</title>
        <authorList>
            <person name="Keeling C.I."/>
            <person name="Yuen M.M."/>
            <person name="Liao N.Y."/>
            <person name="Docking T.R."/>
            <person name="Chan S.K."/>
            <person name="Taylor G.A."/>
            <person name="Palmquist D.L."/>
            <person name="Jackman S.D."/>
            <person name="Nguyen A."/>
            <person name="Li M."/>
            <person name="Henderson H."/>
            <person name="Janes J.K."/>
            <person name="Zhao Y."/>
            <person name="Pandoh P."/>
            <person name="Moore R."/>
            <person name="Sperling F.A."/>
            <person name="Huber D.P."/>
            <person name="Birol I."/>
            <person name="Jones S.J."/>
            <person name="Bohlmann J."/>
        </authorList>
    </citation>
    <scope>NUCLEOTIDE SEQUENCE</scope>
</reference>
<dbReference type="InterPro" id="IPR034907">
    <property type="entry name" value="NDK-like_dom"/>
</dbReference>
<dbReference type="AlphaFoldDB" id="U4U509"/>
<dbReference type="PROSITE" id="PS51374">
    <property type="entry name" value="NDPK_LIKE"/>
    <property type="match status" value="1"/>
</dbReference>
<feature type="compositionally biased region" description="Low complexity" evidence="4">
    <location>
        <begin position="801"/>
        <end position="811"/>
    </location>
</feature>
<feature type="compositionally biased region" description="Polar residues" evidence="4">
    <location>
        <begin position="933"/>
        <end position="944"/>
    </location>
</feature>
<dbReference type="CDD" id="cd00052">
    <property type="entry name" value="EH"/>
    <property type="match status" value="1"/>
</dbReference>
<evidence type="ECO:0008006" key="9">
    <source>
        <dbReference type="Google" id="ProtNLM"/>
    </source>
</evidence>
<feature type="non-terminal residue" evidence="7">
    <location>
        <position position="1"/>
    </location>
</feature>
<feature type="region of interest" description="Disordered" evidence="4">
    <location>
        <begin position="604"/>
        <end position="641"/>
    </location>
</feature>
<comment type="similarity">
    <text evidence="2">Belongs to the NDK family.</text>
</comment>
<feature type="compositionally biased region" description="Pro residues" evidence="4">
    <location>
        <begin position="946"/>
        <end position="955"/>
    </location>
</feature>
<dbReference type="InterPro" id="IPR000261">
    <property type="entry name" value="EH_dom"/>
</dbReference>
<evidence type="ECO:0000313" key="8">
    <source>
        <dbReference type="Proteomes" id="UP000030742"/>
    </source>
</evidence>
<feature type="coiled-coil region" evidence="3">
    <location>
        <begin position="1082"/>
        <end position="1123"/>
    </location>
</feature>
<comment type="similarity">
    <text evidence="1">Belongs to the Luc7 family.</text>
</comment>
<dbReference type="SMART" id="SM00562">
    <property type="entry name" value="NDK"/>
    <property type="match status" value="1"/>
</dbReference>
<dbReference type="Proteomes" id="UP000030742">
    <property type="component" value="Unassembled WGS sequence"/>
</dbReference>
<dbReference type="PROSITE" id="PS50222">
    <property type="entry name" value="EF_HAND_2"/>
    <property type="match status" value="1"/>
</dbReference>
<feature type="domain" description="EH" evidence="5">
    <location>
        <begin position="683"/>
        <end position="772"/>
    </location>
</feature>
<dbReference type="OrthoDB" id="10045710at2759"/>
<evidence type="ECO:0000313" key="7">
    <source>
        <dbReference type="EMBL" id="ERL87398.1"/>
    </source>
</evidence>
<feature type="binding site" evidence="2">
    <location>
        <position position="104"/>
    </location>
    <ligand>
        <name>ATP</name>
        <dbReference type="ChEBI" id="CHEBI:30616"/>
    </ligand>
</feature>
<feature type="region of interest" description="Disordered" evidence="4">
    <location>
        <begin position="653"/>
        <end position="674"/>
    </location>
</feature>
<dbReference type="InterPro" id="IPR036850">
    <property type="entry name" value="NDK-like_dom_sf"/>
</dbReference>
<dbReference type="STRING" id="77166.U4U509"/>
<dbReference type="GO" id="GO:0005509">
    <property type="term" value="F:calcium ion binding"/>
    <property type="evidence" value="ECO:0007669"/>
    <property type="project" value="InterPro"/>
</dbReference>
<dbReference type="GO" id="GO:0006376">
    <property type="term" value="P:mRNA splice site recognition"/>
    <property type="evidence" value="ECO:0007669"/>
    <property type="project" value="InterPro"/>
</dbReference>
<proteinExistence type="inferred from homology"/>
<dbReference type="Pfam" id="PF12763">
    <property type="entry name" value="EH"/>
    <property type="match status" value="1"/>
</dbReference>
<evidence type="ECO:0000256" key="4">
    <source>
        <dbReference type="SAM" id="MobiDB-lite"/>
    </source>
</evidence>
<dbReference type="Gene3D" id="1.10.238.10">
    <property type="entry name" value="EF-hand"/>
    <property type="match status" value="2"/>
</dbReference>
<evidence type="ECO:0000256" key="2">
    <source>
        <dbReference type="PROSITE-ProRule" id="PRU00706"/>
    </source>
</evidence>
<dbReference type="Pfam" id="PF03194">
    <property type="entry name" value="LUC7"/>
    <property type="match status" value="1"/>
</dbReference>
<feature type="coiled-coil region" evidence="3">
    <location>
        <begin position="223"/>
        <end position="301"/>
    </location>
</feature>
<dbReference type="GO" id="GO:0005685">
    <property type="term" value="C:U1 snRNP"/>
    <property type="evidence" value="ECO:0007669"/>
    <property type="project" value="InterPro"/>
</dbReference>
<dbReference type="SMART" id="SM00054">
    <property type="entry name" value="EFh"/>
    <property type="match status" value="1"/>
</dbReference>
<feature type="compositionally biased region" description="Basic and acidic residues" evidence="4">
    <location>
        <begin position="410"/>
        <end position="422"/>
    </location>
</feature>
<feature type="binding site" evidence="2">
    <location>
        <position position="114"/>
    </location>
    <ligand>
        <name>ATP</name>
        <dbReference type="ChEBI" id="CHEBI:30616"/>
    </ligand>
</feature>
<feature type="binding site" evidence="2">
    <location>
        <position position="7"/>
    </location>
    <ligand>
        <name>ATP</name>
        <dbReference type="ChEBI" id="CHEBI:30616"/>
    </ligand>
</feature>
<dbReference type="PROSITE" id="PS50031">
    <property type="entry name" value="EH"/>
    <property type="match status" value="2"/>
</dbReference>
<evidence type="ECO:0000256" key="1">
    <source>
        <dbReference type="ARBA" id="ARBA00005655"/>
    </source>
</evidence>
<feature type="compositionally biased region" description="Low complexity" evidence="4">
    <location>
        <begin position="620"/>
        <end position="636"/>
    </location>
</feature>
<dbReference type="SUPFAM" id="SSF47473">
    <property type="entry name" value="EF-hand"/>
    <property type="match status" value="2"/>
</dbReference>
<dbReference type="SUPFAM" id="SSF54919">
    <property type="entry name" value="Nucleoside diphosphate kinase, NDK"/>
    <property type="match status" value="1"/>
</dbReference>
<feature type="domain" description="EH" evidence="5">
    <location>
        <begin position="488"/>
        <end position="574"/>
    </location>
</feature>
<dbReference type="Gene3D" id="3.30.70.141">
    <property type="entry name" value="Nucleoside diphosphate kinase-like domain"/>
    <property type="match status" value="1"/>
</dbReference>
<keyword evidence="3" id="KW-0175">Coiled coil</keyword>
<accession>U4U509</accession>
<gene>
    <name evidence="7" type="ORF">D910_04793</name>
</gene>
<dbReference type="EMBL" id="KB631948">
    <property type="protein sequence ID" value="ERL87398.1"/>
    <property type="molecule type" value="Genomic_DNA"/>
</dbReference>
<dbReference type="PANTHER" id="PTHR12375">
    <property type="entry name" value="RNA-BINDING PROTEIN LUC7-RELATED"/>
    <property type="match status" value="1"/>
</dbReference>
<feature type="region of interest" description="Disordered" evidence="4">
    <location>
        <begin position="801"/>
        <end position="834"/>
    </location>
</feature>
<protein>
    <recommendedName>
        <fullName evidence="9">EF-hand domain-containing protein</fullName>
    </recommendedName>
</protein>
<feature type="binding site" evidence="2">
    <location>
        <position position="90"/>
    </location>
    <ligand>
        <name>ATP</name>
        <dbReference type="ChEBI" id="CHEBI:30616"/>
    </ligand>
</feature>
<feature type="binding site" evidence="2">
    <location>
        <position position="56"/>
    </location>
    <ligand>
        <name>ATP</name>
        <dbReference type="ChEBI" id="CHEBI:30616"/>
    </ligand>
</feature>
<dbReference type="SMART" id="SM00027">
    <property type="entry name" value="EH"/>
    <property type="match status" value="1"/>
</dbReference>
<name>U4U509_DENPD</name>
<evidence type="ECO:0000259" key="6">
    <source>
        <dbReference type="PROSITE" id="PS50222"/>
    </source>
</evidence>
<dbReference type="InterPro" id="IPR011992">
    <property type="entry name" value="EF-hand-dom_pair"/>
</dbReference>
<dbReference type="Pfam" id="PF00334">
    <property type="entry name" value="NDK"/>
    <property type="match status" value="1"/>
</dbReference>
<dbReference type="InterPro" id="IPR004882">
    <property type="entry name" value="Luc7-rel"/>
</dbReference>
<organism evidence="7 8">
    <name type="scientific">Dendroctonus ponderosae</name>
    <name type="common">Mountain pine beetle</name>
    <dbReference type="NCBI Taxonomy" id="77166"/>
    <lineage>
        <taxon>Eukaryota</taxon>
        <taxon>Metazoa</taxon>
        <taxon>Ecdysozoa</taxon>
        <taxon>Arthropoda</taxon>
        <taxon>Hexapoda</taxon>
        <taxon>Insecta</taxon>
        <taxon>Pterygota</taxon>
        <taxon>Neoptera</taxon>
        <taxon>Endopterygota</taxon>
        <taxon>Coleoptera</taxon>
        <taxon>Polyphaga</taxon>
        <taxon>Cucujiformia</taxon>
        <taxon>Curculionidae</taxon>
        <taxon>Scolytinae</taxon>
        <taxon>Dendroctonus</taxon>
    </lineage>
</organism>